<dbReference type="VEuPathDB" id="FungiDB:LEMA_P120290.1"/>
<dbReference type="Proteomes" id="UP000002668">
    <property type="component" value="Genome"/>
</dbReference>
<gene>
    <name evidence="1" type="ORF">LEMA_P120290.1</name>
</gene>
<name>E4ZSV0_LEPMJ</name>
<organism evidence="2">
    <name type="scientific">Leptosphaeria maculans (strain JN3 / isolate v23.1.3 / race Av1-4-5-6-7-8)</name>
    <name type="common">Blackleg fungus</name>
    <name type="synonym">Phoma lingam</name>
    <dbReference type="NCBI Taxonomy" id="985895"/>
    <lineage>
        <taxon>Eukaryota</taxon>
        <taxon>Fungi</taxon>
        <taxon>Dikarya</taxon>
        <taxon>Ascomycota</taxon>
        <taxon>Pezizomycotina</taxon>
        <taxon>Dothideomycetes</taxon>
        <taxon>Pleosporomycetidae</taxon>
        <taxon>Pleosporales</taxon>
        <taxon>Pleosporineae</taxon>
        <taxon>Leptosphaeriaceae</taxon>
        <taxon>Plenodomus</taxon>
        <taxon>Plenodomus lingam/Leptosphaeria maculans species complex</taxon>
    </lineage>
</organism>
<dbReference type="EMBL" id="FP929123">
    <property type="protein sequence ID" value="CBX94538.1"/>
    <property type="molecule type" value="Genomic_DNA"/>
</dbReference>
<evidence type="ECO:0000313" key="2">
    <source>
        <dbReference type="Proteomes" id="UP000002668"/>
    </source>
</evidence>
<dbReference type="InParanoid" id="E4ZSV0"/>
<proteinExistence type="predicted"/>
<accession>E4ZSV0</accession>
<protein>
    <submittedName>
        <fullName evidence="1">Predicted protein</fullName>
    </submittedName>
</protein>
<evidence type="ECO:0000313" key="1">
    <source>
        <dbReference type="EMBL" id="CBX94538.1"/>
    </source>
</evidence>
<keyword evidence="2" id="KW-1185">Reference proteome</keyword>
<dbReference type="HOGENOM" id="CLU_3014611_0_0_1"/>
<dbReference type="AlphaFoldDB" id="E4ZSV0"/>
<sequence>MLVTSSLNMIIINQDDHRPSPNITVDNIDHEPSLNTNIIQVDHGHIFTQHQHQPCR</sequence>
<reference evidence="2" key="1">
    <citation type="journal article" date="2011" name="Nat. Commun.">
        <title>Effector diversification within compartments of the Leptosphaeria maculans genome affected by Repeat-Induced Point mutations.</title>
        <authorList>
            <person name="Rouxel T."/>
            <person name="Grandaubert J."/>
            <person name="Hane J.K."/>
            <person name="Hoede C."/>
            <person name="van de Wouw A.P."/>
            <person name="Couloux A."/>
            <person name="Dominguez V."/>
            <person name="Anthouard V."/>
            <person name="Bally P."/>
            <person name="Bourras S."/>
            <person name="Cozijnsen A.J."/>
            <person name="Ciuffetti L.M."/>
            <person name="Degrave A."/>
            <person name="Dilmaghani A."/>
            <person name="Duret L."/>
            <person name="Fudal I."/>
            <person name="Goodwin S.B."/>
            <person name="Gout L."/>
            <person name="Glaser N."/>
            <person name="Linglin J."/>
            <person name="Kema G.H.J."/>
            <person name="Lapalu N."/>
            <person name="Lawrence C.B."/>
            <person name="May K."/>
            <person name="Meyer M."/>
            <person name="Ollivier B."/>
            <person name="Poulain J."/>
            <person name="Schoch C.L."/>
            <person name="Simon A."/>
            <person name="Spatafora J.W."/>
            <person name="Stachowiak A."/>
            <person name="Turgeon B.G."/>
            <person name="Tyler B.M."/>
            <person name="Vincent D."/>
            <person name="Weissenbach J."/>
            <person name="Amselem J."/>
            <person name="Quesneville H."/>
            <person name="Oliver R.P."/>
            <person name="Wincker P."/>
            <person name="Balesdent M.-H."/>
            <person name="Howlett B.J."/>
        </authorList>
    </citation>
    <scope>NUCLEOTIDE SEQUENCE [LARGE SCALE GENOMIC DNA]</scope>
    <source>
        <strain evidence="2">JN3 / isolate v23.1.3 / race Av1-4-5-6-7-8</strain>
    </source>
</reference>